<evidence type="ECO:0000313" key="2">
    <source>
        <dbReference type="Proteomes" id="UP001065174"/>
    </source>
</evidence>
<reference evidence="1" key="1">
    <citation type="submission" date="2022-09" db="EMBL/GenBank/DDBJ databases">
        <title>Comparative genomics and taxonomic characterization of three novel marine species of genus Reichenbachiella exhibiting antioxidant and polysaccharide degradation activities.</title>
        <authorList>
            <person name="Muhammad N."/>
            <person name="Lee Y.-J."/>
            <person name="Ko J."/>
            <person name="Kim S.-G."/>
        </authorList>
    </citation>
    <scope>NUCLEOTIDE SEQUENCE</scope>
    <source>
        <strain evidence="1">BKB1-1</strain>
    </source>
</reference>
<dbReference type="Proteomes" id="UP001065174">
    <property type="component" value="Chromosome"/>
</dbReference>
<organism evidence="1 2">
    <name type="scientific">Reichenbachiella agarivorans</name>
    <dbReference type="NCBI Taxonomy" id="2979464"/>
    <lineage>
        <taxon>Bacteria</taxon>
        <taxon>Pseudomonadati</taxon>
        <taxon>Bacteroidota</taxon>
        <taxon>Cytophagia</taxon>
        <taxon>Cytophagales</taxon>
        <taxon>Reichenbachiellaceae</taxon>
        <taxon>Reichenbachiella</taxon>
    </lineage>
</organism>
<sequence>MIQRYTVLILILCWACSQPKNNVETSTAIEDINEPMPGFNIEGSDPIAIFVADKVMAAMGGRKAWDKTQYLKWTHFDNRTLTWDKHNGDVRIDFLDNEDVYLVNINDLTGKIYKDGQVMTESDSLAKYLSIAKDIWINDSYWLIMPYKLKDNGVTLYYLGEDTTSDGRDVQKLQLVFENTSETLGNVYDIWVDAGTNLVSQWAFYPDGSYTEPTYTTTWADYQKQGEILLSNTRGDKQLSNIEVLSTVPTNTFNTLQID</sequence>
<dbReference type="RefSeq" id="WP_262308013.1">
    <property type="nucleotide sequence ID" value="NZ_CP106679.1"/>
</dbReference>
<evidence type="ECO:0000313" key="1">
    <source>
        <dbReference type="EMBL" id="UXP30566.1"/>
    </source>
</evidence>
<accession>A0ABY6CJ46</accession>
<proteinExistence type="predicted"/>
<name>A0ABY6CJ46_9BACT</name>
<dbReference type="EMBL" id="CP106679">
    <property type="protein sequence ID" value="UXP30566.1"/>
    <property type="molecule type" value="Genomic_DNA"/>
</dbReference>
<gene>
    <name evidence="1" type="ORF">N6H18_09385</name>
</gene>
<keyword evidence="2" id="KW-1185">Reference proteome</keyword>
<protein>
    <submittedName>
        <fullName evidence="1">Uncharacterized protein</fullName>
    </submittedName>
</protein>